<dbReference type="EMBL" id="CP039350">
    <property type="protein sequence ID" value="QCD96131.1"/>
    <property type="molecule type" value="Genomic_DNA"/>
</dbReference>
<accession>A0A4D6M6V1</accession>
<sequence>MLGCGLNNSLFSMVAIFKVFVPNKDSTGIGKGSVHNKVVSDPKVVPHILVGSVLILKNI</sequence>
<dbReference type="AlphaFoldDB" id="A0A4D6M6V1"/>
<evidence type="ECO:0000313" key="1">
    <source>
        <dbReference type="EMBL" id="QCD96131.1"/>
    </source>
</evidence>
<organism evidence="1 2">
    <name type="scientific">Vigna unguiculata</name>
    <name type="common">Cowpea</name>
    <dbReference type="NCBI Taxonomy" id="3917"/>
    <lineage>
        <taxon>Eukaryota</taxon>
        <taxon>Viridiplantae</taxon>
        <taxon>Streptophyta</taxon>
        <taxon>Embryophyta</taxon>
        <taxon>Tracheophyta</taxon>
        <taxon>Spermatophyta</taxon>
        <taxon>Magnoliopsida</taxon>
        <taxon>eudicotyledons</taxon>
        <taxon>Gunneridae</taxon>
        <taxon>Pentapetalae</taxon>
        <taxon>rosids</taxon>
        <taxon>fabids</taxon>
        <taxon>Fabales</taxon>
        <taxon>Fabaceae</taxon>
        <taxon>Papilionoideae</taxon>
        <taxon>50 kb inversion clade</taxon>
        <taxon>NPAAA clade</taxon>
        <taxon>indigoferoid/millettioid clade</taxon>
        <taxon>Phaseoleae</taxon>
        <taxon>Vigna</taxon>
    </lineage>
</organism>
<keyword evidence="2" id="KW-1185">Reference proteome</keyword>
<proteinExistence type="predicted"/>
<reference evidence="1 2" key="1">
    <citation type="submission" date="2019-04" db="EMBL/GenBank/DDBJ databases">
        <title>An improved genome assembly and genetic linkage map for asparagus bean, Vigna unguiculata ssp. sesquipedialis.</title>
        <authorList>
            <person name="Xia Q."/>
            <person name="Zhang R."/>
            <person name="Dong Y."/>
        </authorList>
    </citation>
    <scope>NUCLEOTIDE SEQUENCE [LARGE SCALE GENOMIC DNA]</scope>
    <source>
        <tissue evidence="1">Leaf</tissue>
    </source>
</reference>
<dbReference type="Proteomes" id="UP000501690">
    <property type="component" value="Linkage Group LG6"/>
</dbReference>
<evidence type="ECO:0000313" key="2">
    <source>
        <dbReference type="Proteomes" id="UP000501690"/>
    </source>
</evidence>
<protein>
    <submittedName>
        <fullName evidence="1">Uncharacterized protein</fullName>
    </submittedName>
</protein>
<name>A0A4D6M6V1_VIGUN</name>
<gene>
    <name evidence="1" type="ORF">DEO72_LG6g833</name>
</gene>